<dbReference type="Proteomes" id="UP000664132">
    <property type="component" value="Unassembled WGS sequence"/>
</dbReference>
<protein>
    <submittedName>
        <fullName evidence="2">Uncharacterized protein</fullName>
    </submittedName>
</protein>
<sequence>MEQRGNRRKARRARNTGSVVGLGGPRTAARTSAVPHMDTQAKHSVPGSGPTLPWRSKNLEQQALVKTDPISRFFGPPKPTEEPSKPPRSQDGNRLDHLKEIPFASGKVGELPPLHDDEFGQILPDEDAKNDKQRQEELRKDGLPRWKAYLAYVADHSYKQYQRDRCQVAKTGLAPKYTSPTSHEDKSTGKDGNSTSKDENSTGKPVQDYKPTLQDVVQLFQRFEKVTADYPLHEGDYNLPTETGGLPFSISNIRAVADECRRRYQRDRTALIKAFKHFLEAESLIRQPLGRRTWEDLDITDAALTDEWKRNCVGHIDETMGALETVEKEAHGCLYEGNWEQGWTYNGCFPRGTNCREIGRRKRYSNDRSVEDIQQSPRSEKKRKTGPERSRSYE</sequence>
<evidence type="ECO:0000313" key="2">
    <source>
        <dbReference type="EMBL" id="KAG4426556.1"/>
    </source>
</evidence>
<name>A0A8H7WKW1_9HELO</name>
<feature type="region of interest" description="Disordered" evidence="1">
    <location>
        <begin position="172"/>
        <end position="210"/>
    </location>
</feature>
<feature type="compositionally biased region" description="Basic and acidic residues" evidence="1">
    <location>
        <begin position="126"/>
        <end position="139"/>
    </location>
</feature>
<feature type="compositionally biased region" description="Basic and acidic residues" evidence="1">
    <location>
        <begin position="91"/>
        <end position="100"/>
    </location>
</feature>
<proteinExistence type="predicted"/>
<dbReference type="AlphaFoldDB" id="A0A8H7WKW1"/>
<evidence type="ECO:0000256" key="1">
    <source>
        <dbReference type="SAM" id="MobiDB-lite"/>
    </source>
</evidence>
<gene>
    <name evidence="2" type="ORF">IFR04_000438</name>
</gene>
<feature type="compositionally biased region" description="Basic residues" evidence="1">
    <location>
        <begin position="1"/>
        <end position="14"/>
    </location>
</feature>
<comment type="caution">
    <text evidence="2">The sequence shown here is derived from an EMBL/GenBank/DDBJ whole genome shotgun (WGS) entry which is preliminary data.</text>
</comment>
<feature type="region of interest" description="Disordered" evidence="1">
    <location>
        <begin position="1"/>
        <end position="139"/>
    </location>
</feature>
<dbReference type="OrthoDB" id="3599495at2759"/>
<feature type="region of interest" description="Disordered" evidence="1">
    <location>
        <begin position="364"/>
        <end position="394"/>
    </location>
</feature>
<organism evidence="2 3">
    <name type="scientific">Cadophora malorum</name>
    <dbReference type="NCBI Taxonomy" id="108018"/>
    <lineage>
        <taxon>Eukaryota</taxon>
        <taxon>Fungi</taxon>
        <taxon>Dikarya</taxon>
        <taxon>Ascomycota</taxon>
        <taxon>Pezizomycotina</taxon>
        <taxon>Leotiomycetes</taxon>
        <taxon>Helotiales</taxon>
        <taxon>Ploettnerulaceae</taxon>
        <taxon>Cadophora</taxon>
    </lineage>
</organism>
<feature type="compositionally biased region" description="Basic and acidic residues" evidence="1">
    <location>
        <begin position="385"/>
        <end position="394"/>
    </location>
</feature>
<accession>A0A8H7WKW1</accession>
<dbReference type="EMBL" id="JAFJYH010000002">
    <property type="protein sequence ID" value="KAG4426556.1"/>
    <property type="molecule type" value="Genomic_DNA"/>
</dbReference>
<evidence type="ECO:0000313" key="3">
    <source>
        <dbReference type="Proteomes" id="UP000664132"/>
    </source>
</evidence>
<keyword evidence="3" id="KW-1185">Reference proteome</keyword>
<reference evidence="2" key="1">
    <citation type="submission" date="2021-02" db="EMBL/GenBank/DDBJ databases">
        <title>Genome sequence Cadophora malorum strain M34.</title>
        <authorList>
            <person name="Stefanovic E."/>
            <person name="Vu D."/>
            <person name="Scully C."/>
            <person name="Dijksterhuis J."/>
            <person name="Roader J."/>
            <person name="Houbraken J."/>
        </authorList>
    </citation>
    <scope>NUCLEOTIDE SEQUENCE</scope>
    <source>
        <strain evidence="2">M34</strain>
    </source>
</reference>